<feature type="chain" id="PRO_5005542381" evidence="2">
    <location>
        <begin position="25"/>
        <end position="662"/>
    </location>
</feature>
<feature type="signal peptide" evidence="2">
    <location>
        <begin position="1"/>
        <end position="24"/>
    </location>
</feature>
<dbReference type="AlphaFoldDB" id="A0A0L0K598"/>
<evidence type="ECO:0000313" key="4">
    <source>
        <dbReference type="EMBL" id="KND33292.1"/>
    </source>
</evidence>
<gene>
    <name evidence="4" type="ORF">IQ63_19915</name>
</gene>
<proteinExistence type="predicted"/>
<dbReference type="Gene3D" id="3.40.50.1110">
    <property type="entry name" value="SGNH hydrolase"/>
    <property type="match status" value="1"/>
</dbReference>
<feature type="compositionally biased region" description="Low complexity" evidence="1">
    <location>
        <begin position="307"/>
        <end position="332"/>
    </location>
</feature>
<feature type="region of interest" description="Disordered" evidence="1">
    <location>
        <begin position="24"/>
        <end position="58"/>
    </location>
</feature>
<dbReference type="SUPFAM" id="SSF52266">
    <property type="entry name" value="SGNH hydrolase"/>
    <property type="match status" value="1"/>
</dbReference>
<evidence type="ECO:0000313" key="5">
    <source>
        <dbReference type="Proteomes" id="UP000037151"/>
    </source>
</evidence>
<name>A0A0L0K598_9ACTN</name>
<protein>
    <submittedName>
        <fullName evidence="4">G-D-S-L family lipolytic protein</fullName>
    </submittedName>
</protein>
<sequence>MRRKAWAFPLIATLLLAPQTAARAGSRAPGAPPVPLESHFDNRGISADDRPSGADLDGRGASFSASALASAGWTPGRALTVHGTRLTWPATAPGAPDNVLADGQRVTALGRGDALTFLVTSTAGHTARGEGEIAYADGTRAPYALAAPDWRRGPLATKAVTLPHVNTPAGRRPARARVYAVTVPLAPARTVTSVRLPVASGLHVFALAIRTNPGPWTGTWATAQSGLPAEGPWTDRTLRLVVHTSAGGARVRLRFDNTFASVPVRIGAATVALRARARGVPGAGPMPGGRASASGEVPAESSGGAGATASRTASGGSTGSSGRTPPVTAPAAPAEPPSPAQGPTAPGAAPSSSGAAVDGVPVPVSFGGAAGVEIPAGTRAVSDPVDLVVPAGADLLVSFHLPGTVTALPTHRYASQRSYLSAPGDHTADRAGTAYAPELTGWPLLAGVDVAGGPGSVVLLGDSITDGYLSTTDANRRWPDGLAARLRGQRAVPAYGVLNAGIAGNRVAADGYAGDGVSPVASGVSALARLERDVFAQPSVRTLVVFEGINDLLRGGTSDDVTDGLRKLAERAGARGVRVLGATLLPCAGDLRCTPEVQERREKVNAWIRDGDAFDAVLDFDAALRDPADPSRLLPAYDSGDRLHPSDAGYAALAAAVDLTEL</sequence>
<dbReference type="EMBL" id="JPPY01000124">
    <property type="protein sequence ID" value="KND33292.1"/>
    <property type="molecule type" value="Genomic_DNA"/>
</dbReference>
<feature type="domain" description="SGNH hydrolase-type esterase" evidence="3">
    <location>
        <begin position="459"/>
        <end position="652"/>
    </location>
</feature>
<feature type="region of interest" description="Disordered" evidence="1">
    <location>
        <begin position="279"/>
        <end position="356"/>
    </location>
</feature>
<evidence type="ECO:0000259" key="3">
    <source>
        <dbReference type="Pfam" id="PF13472"/>
    </source>
</evidence>
<dbReference type="InterPro" id="IPR053140">
    <property type="entry name" value="GDSL_Rv0518-like"/>
</dbReference>
<dbReference type="PANTHER" id="PTHR43784:SF2">
    <property type="entry name" value="GDSL-LIKE LIPASE_ACYLHYDROLASE, PUTATIVE (AFU_ORTHOLOGUE AFUA_2G00820)-RELATED"/>
    <property type="match status" value="1"/>
</dbReference>
<dbReference type="PATRIC" id="fig|42234.21.peg.4105"/>
<reference evidence="5" key="1">
    <citation type="submission" date="2014-07" db="EMBL/GenBank/DDBJ databases">
        <title>Genome sequencing of plant-pathogenic Streptomyces species.</title>
        <authorList>
            <person name="Harrison J."/>
            <person name="Sapp M."/>
            <person name="Thwaites R."/>
            <person name="Studholme D.J."/>
        </authorList>
    </citation>
    <scope>NUCLEOTIDE SEQUENCE [LARGE SCALE GENOMIC DNA]</scope>
    <source>
        <strain evidence="5">NCPPB 4445</strain>
    </source>
</reference>
<evidence type="ECO:0000256" key="2">
    <source>
        <dbReference type="SAM" id="SignalP"/>
    </source>
</evidence>
<feature type="compositionally biased region" description="Low complexity" evidence="1">
    <location>
        <begin position="341"/>
        <end position="356"/>
    </location>
</feature>
<dbReference type="InterPro" id="IPR013830">
    <property type="entry name" value="SGNH_hydro"/>
</dbReference>
<dbReference type="CDD" id="cd01830">
    <property type="entry name" value="XynE_like"/>
    <property type="match status" value="1"/>
</dbReference>
<dbReference type="PANTHER" id="PTHR43784">
    <property type="entry name" value="GDSL-LIKE LIPASE/ACYLHYDROLASE, PUTATIVE (AFU_ORTHOLOGUE AFUA_2G00820)-RELATED"/>
    <property type="match status" value="1"/>
</dbReference>
<keyword evidence="2" id="KW-0732">Signal</keyword>
<evidence type="ECO:0000256" key="1">
    <source>
        <dbReference type="SAM" id="MobiDB-lite"/>
    </source>
</evidence>
<dbReference type="InterPro" id="IPR036514">
    <property type="entry name" value="SGNH_hydro_sf"/>
</dbReference>
<accession>A0A0L0K598</accession>
<comment type="caution">
    <text evidence="4">The sequence shown here is derived from an EMBL/GenBank/DDBJ whole genome shotgun (WGS) entry which is preliminary data.</text>
</comment>
<organism evidence="4 5">
    <name type="scientific">Streptomyces acidiscabies</name>
    <dbReference type="NCBI Taxonomy" id="42234"/>
    <lineage>
        <taxon>Bacteria</taxon>
        <taxon>Bacillati</taxon>
        <taxon>Actinomycetota</taxon>
        <taxon>Actinomycetes</taxon>
        <taxon>Kitasatosporales</taxon>
        <taxon>Streptomycetaceae</taxon>
        <taxon>Streptomyces</taxon>
    </lineage>
</organism>
<dbReference type="Proteomes" id="UP000037151">
    <property type="component" value="Unassembled WGS sequence"/>
</dbReference>
<feature type="compositionally biased region" description="Basic and acidic residues" evidence="1">
    <location>
        <begin position="38"/>
        <end position="58"/>
    </location>
</feature>
<dbReference type="RefSeq" id="WP_050371884.1">
    <property type="nucleotide sequence ID" value="NZ_KQ257822.1"/>
</dbReference>
<dbReference type="Pfam" id="PF13472">
    <property type="entry name" value="Lipase_GDSL_2"/>
    <property type="match status" value="1"/>
</dbReference>